<keyword evidence="2" id="KW-1185">Reference proteome</keyword>
<dbReference type="InParanoid" id="A0A4Q1B870"/>
<reference evidence="1 2" key="1">
    <citation type="submission" date="2016-06" db="EMBL/GenBank/DDBJ databases">
        <title>Evolution of pathogenesis and genome organization in the Tremellales.</title>
        <authorList>
            <person name="Cuomo C."/>
            <person name="Litvintseva A."/>
            <person name="Heitman J."/>
            <person name="Chen Y."/>
            <person name="Sun S."/>
            <person name="Springer D."/>
            <person name="Dromer F."/>
            <person name="Young S."/>
            <person name="Zeng Q."/>
            <person name="Chapman S."/>
            <person name="Gujja S."/>
            <person name="Saif S."/>
            <person name="Birren B."/>
        </authorList>
    </citation>
    <scope>NUCLEOTIDE SEQUENCE [LARGE SCALE GENOMIC DNA]</scope>
    <source>
        <strain evidence="1 2">ATCC 28783</strain>
    </source>
</reference>
<comment type="caution">
    <text evidence="1">The sequence shown here is derived from an EMBL/GenBank/DDBJ whole genome shotgun (WGS) entry which is preliminary data.</text>
</comment>
<dbReference type="EMBL" id="SDIL01000172">
    <property type="protein sequence ID" value="RXK34929.1"/>
    <property type="molecule type" value="Genomic_DNA"/>
</dbReference>
<evidence type="ECO:0000313" key="2">
    <source>
        <dbReference type="Proteomes" id="UP000289152"/>
    </source>
</evidence>
<name>A0A4Q1B870_TREME</name>
<proteinExistence type="predicted"/>
<gene>
    <name evidence="1" type="ORF">M231_07800</name>
</gene>
<accession>A0A4Q1B870</accession>
<evidence type="ECO:0000313" key="1">
    <source>
        <dbReference type="EMBL" id="RXK34929.1"/>
    </source>
</evidence>
<dbReference type="VEuPathDB" id="FungiDB:TREMEDRAFT_60541"/>
<organism evidence="1 2">
    <name type="scientific">Tremella mesenterica</name>
    <name type="common">Jelly fungus</name>
    <dbReference type="NCBI Taxonomy" id="5217"/>
    <lineage>
        <taxon>Eukaryota</taxon>
        <taxon>Fungi</taxon>
        <taxon>Dikarya</taxon>
        <taxon>Basidiomycota</taxon>
        <taxon>Agaricomycotina</taxon>
        <taxon>Tremellomycetes</taxon>
        <taxon>Tremellales</taxon>
        <taxon>Tremellaceae</taxon>
        <taxon>Tremella</taxon>
    </lineage>
</organism>
<protein>
    <submittedName>
        <fullName evidence="1">Uncharacterized protein</fullName>
    </submittedName>
</protein>
<dbReference type="Proteomes" id="UP000289152">
    <property type="component" value="Unassembled WGS sequence"/>
</dbReference>
<dbReference type="AlphaFoldDB" id="A0A4Q1B870"/>
<sequence length="272" mass="30269">MSFSTSGYEIDDLLKFLEDAIKGSRQLRIGQPVLLDVDWEGLSYYGVGHATHDLDSISQQLTGIGLILSEELLVEEGKQELELVKEDRVRINIKIADMWTRKRLLWSETQVVPKREESADMSEVENSLSLPAVQEHPRMPRNAKRDKKIAEAKLDPNHTPFEGIYRCFACQKANIECIMLPTYNKCVCCAGECSFAPSADTMAEMLCLQSAASTIRAVMSVVESDKTDKASRKAAAERVGEAMELVARVAVRTGGVLDKKGKKVYAKIPDSR</sequence>